<evidence type="ECO:0000313" key="1">
    <source>
        <dbReference type="EMBL" id="SFP97012.1"/>
    </source>
</evidence>
<dbReference type="OrthoDB" id="1797524at2"/>
<dbReference type="STRING" id="82801.SAMN04488506_0108"/>
<proteinExistence type="predicted"/>
<dbReference type="AlphaFoldDB" id="A0A1I5UP60"/>
<reference evidence="1 2" key="1">
    <citation type="submission" date="2016-10" db="EMBL/GenBank/DDBJ databases">
        <authorList>
            <person name="de Groot N.N."/>
        </authorList>
    </citation>
    <scope>NUCLEOTIDE SEQUENCE [LARGE SCALE GENOMIC DNA]</scope>
    <source>
        <strain evidence="1 2">DSM 20581</strain>
    </source>
</reference>
<name>A0A1I5UP60_9LACT</name>
<evidence type="ECO:0000313" key="2">
    <source>
        <dbReference type="Proteomes" id="UP000199136"/>
    </source>
</evidence>
<dbReference type="RefSeq" id="WP_092479113.1">
    <property type="nucleotide sequence ID" value="NZ_FOXW01000001.1"/>
</dbReference>
<keyword evidence="2" id="KW-1185">Reference proteome</keyword>
<protein>
    <submittedName>
        <fullName evidence="1">Uncharacterized protein</fullName>
    </submittedName>
</protein>
<accession>A0A1I5UP60</accession>
<dbReference type="EMBL" id="FOXW01000001">
    <property type="protein sequence ID" value="SFP97012.1"/>
    <property type="molecule type" value="Genomic_DNA"/>
</dbReference>
<sequence>MSNYQFIASTIELPEIENPHVHLYSINEALANGLSIEESILEMDIDPDEPEVLLWFESEELLGEITVQKEEDGYYSDPYTQLPYRYTFEWGRYTQKRAEEIITFLNQHMQSGSIVELWDTWMDDIEEPVVKILSLDHVTPQHIQAIFGNTEYEKPTVLSLQKS</sequence>
<dbReference type="Proteomes" id="UP000199136">
    <property type="component" value="Unassembled WGS sequence"/>
</dbReference>
<organism evidence="1 2">
    <name type="scientific">Desemzia incerta</name>
    <dbReference type="NCBI Taxonomy" id="82801"/>
    <lineage>
        <taxon>Bacteria</taxon>
        <taxon>Bacillati</taxon>
        <taxon>Bacillota</taxon>
        <taxon>Bacilli</taxon>
        <taxon>Lactobacillales</taxon>
        <taxon>Carnobacteriaceae</taxon>
        <taxon>Desemzia</taxon>
    </lineage>
</organism>
<gene>
    <name evidence="1" type="ORF">SAMN04488506_0108</name>
</gene>